<reference evidence="1 2" key="1">
    <citation type="submission" date="2016-10" db="EMBL/GenBank/DDBJ databases">
        <authorList>
            <person name="de Groot N.N."/>
        </authorList>
    </citation>
    <scope>NUCLEOTIDE SEQUENCE [LARGE SCALE GENOMIC DNA]</scope>
    <source>
        <strain evidence="1 2">LMG 18387</strain>
    </source>
</reference>
<sequence length="171" mass="19220">MVSRSTHAVRATPAGLAFAERARRILAELHLGQAIADFLTAYPGLDVQLRLIDSFIDLHGARLGEVDLGLRTDHWPIHAWSPPHWRQWFAWSVPARPTWLVSEYLARGELARLFCENGLPAPEPSGIYALRLERDTDSRSRLLLAFLKNRFGPIAPWGIPLQSGVQRGARN</sequence>
<evidence type="ECO:0008006" key="3">
    <source>
        <dbReference type="Google" id="ProtNLM"/>
    </source>
</evidence>
<gene>
    <name evidence="1" type="ORF">SAMN05216588_11820</name>
</gene>
<dbReference type="Gene3D" id="3.40.190.10">
    <property type="entry name" value="Periplasmic binding protein-like II"/>
    <property type="match status" value="1"/>
</dbReference>
<organism evidence="1 2">
    <name type="scientific">Phytopseudomonas flavescens</name>
    <dbReference type="NCBI Taxonomy" id="29435"/>
    <lineage>
        <taxon>Bacteria</taxon>
        <taxon>Pseudomonadati</taxon>
        <taxon>Pseudomonadota</taxon>
        <taxon>Gammaproteobacteria</taxon>
        <taxon>Pseudomonadales</taxon>
        <taxon>Pseudomonadaceae</taxon>
        <taxon>Phytopseudomonas</taxon>
    </lineage>
</organism>
<proteinExistence type="predicted"/>
<dbReference type="Proteomes" id="UP000198606">
    <property type="component" value="Unassembled WGS sequence"/>
</dbReference>
<dbReference type="EMBL" id="FNDG01000018">
    <property type="protein sequence ID" value="SDI50097.1"/>
    <property type="molecule type" value="Genomic_DNA"/>
</dbReference>
<accession>A0A1G8L3E7</accession>
<protein>
    <recommendedName>
        <fullName evidence="3">LysR substrate binding domain-containing protein</fullName>
    </recommendedName>
</protein>
<evidence type="ECO:0000313" key="1">
    <source>
        <dbReference type="EMBL" id="SDI50097.1"/>
    </source>
</evidence>
<name>A0A1G8L3E7_9GAMM</name>
<dbReference type="AlphaFoldDB" id="A0A1G8L3E7"/>
<evidence type="ECO:0000313" key="2">
    <source>
        <dbReference type="Proteomes" id="UP000198606"/>
    </source>
</evidence>
<dbReference type="SUPFAM" id="SSF53850">
    <property type="entry name" value="Periplasmic binding protein-like II"/>
    <property type="match status" value="1"/>
</dbReference>